<organism evidence="2 3">
    <name type="scientific">Qipengyuania citrea LAMA 915</name>
    <dbReference type="NCBI Taxonomy" id="1306953"/>
    <lineage>
        <taxon>Bacteria</taxon>
        <taxon>Pseudomonadati</taxon>
        <taxon>Pseudomonadota</taxon>
        <taxon>Alphaproteobacteria</taxon>
        <taxon>Sphingomonadales</taxon>
        <taxon>Erythrobacteraceae</taxon>
        <taxon>Qipengyuania</taxon>
    </lineage>
</organism>
<feature type="region of interest" description="Disordered" evidence="1">
    <location>
        <begin position="279"/>
        <end position="298"/>
    </location>
</feature>
<dbReference type="GO" id="GO:0005975">
    <property type="term" value="P:carbohydrate metabolic process"/>
    <property type="evidence" value="ECO:0007669"/>
    <property type="project" value="InterPro"/>
</dbReference>
<dbReference type="Gene3D" id="3.20.20.370">
    <property type="entry name" value="Glycoside hydrolase/deacetylase"/>
    <property type="match status" value="1"/>
</dbReference>
<name>A0A0L1KCF4_9SPHN</name>
<dbReference type="RefSeq" id="WP_050600906.1">
    <property type="nucleotide sequence ID" value="NZ_JYNE01000026.1"/>
</dbReference>
<reference evidence="2" key="1">
    <citation type="submission" date="2015-02" db="EMBL/GenBank/DDBJ databases">
        <authorList>
            <person name="Chooi Y.-H."/>
        </authorList>
    </citation>
    <scope>NUCLEOTIDE SEQUENCE [LARGE SCALE GENOMIC DNA]</scope>
    <source>
        <strain evidence="2">LAMA 915</strain>
    </source>
</reference>
<dbReference type="EMBL" id="JYNE01000026">
    <property type="protein sequence ID" value="KNH01618.1"/>
    <property type="molecule type" value="Genomic_DNA"/>
</dbReference>
<proteinExistence type="predicted"/>
<sequence>MTAVYITIDTEYSAGLAVELGRHARAEVYARSIADRTAAGDVGIEYQMDMMDAHGIAGVFFVDPMPALVWGVEAVAAVVEPILARGHEVQLHLHPEWLELAGDANPLKGRTGRNLNAFSEDEQVELIELARAFLVEAGAPAPTAFRAGNYGADDATLRALRRLDIRYDSSHVPGIAGSDCRISLGAADRAVILHEGTIEVPVSAIRSFGGLRHAQITALSHWEMAAALQFCVRAGVEMLNIVSHSFELMSRDRLQINAIVRDRFARFCQTIAETQGARSATFTSRPPAIGDQTGAGTMPHNPLRTGARMAEQLWANRLYGGG</sequence>
<evidence type="ECO:0000256" key="1">
    <source>
        <dbReference type="SAM" id="MobiDB-lite"/>
    </source>
</evidence>
<evidence type="ECO:0000313" key="3">
    <source>
        <dbReference type="Proteomes" id="UP000037446"/>
    </source>
</evidence>
<dbReference type="PATRIC" id="fig|1306953.7.peg.761"/>
<dbReference type="SUPFAM" id="SSF88713">
    <property type="entry name" value="Glycoside hydrolase/deacetylase"/>
    <property type="match status" value="1"/>
</dbReference>
<evidence type="ECO:0000313" key="2">
    <source>
        <dbReference type="EMBL" id="KNH01618.1"/>
    </source>
</evidence>
<accession>A0A0L1KCF4</accession>
<gene>
    <name evidence="2" type="ORF">J121_752</name>
</gene>
<protein>
    <recommendedName>
        <fullName evidence="4">Polysaccharide deacetylase</fullName>
    </recommendedName>
</protein>
<evidence type="ECO:0008006" key="4">
    <source>
        <dbReference type="Google" id="ProtNLM"/>
    </source>
</evidence>
<dbReference type="AlphaFoldDB" id="A0A0L1KCF4"/>
<comment type="caution">
    <text evidence="2">The sequence shown here is derived from an EMBL/GenBank/DDBJ whole genome shotgun (WGS) entry which is preliminary data.</text>
</comment>
<dbReference type="InterPro" id="IPR011330">
    <property type="entry name" value="Glyco_hydro/deAcase_b/a-brl"/>
</dbReference>
<dbReference type="Proteomes" id="UP000037446">
    <property type="component" value="Unassembled WGS sequence"/>
</dbReference>
<dbReference type="STRING" id="1306953.J121_752"/>